<evidence type="ECO:0000313" key="2">
    <source>
        <dbReference type="EMBL" id="SHF04534.1"/>
    </source>
</evidence>
<name>A0A1M4YFH1_9FIRM</name>
<protein>
    <submittedName>
        <fullName evidence="2">Uncharacterized protein</fullName>
    </submittedName>
</protein>
<sequence length="100" mass="11625">MAMVADRRELLWRIERAMLSMQALGYSPEQIEKILRDVFRHQPQGIYTNQQLLPMVQDLEKRVHQAKRWILYLNSGSCGLNPASKASRHPPAADLREDIQ</sequence>
<dbReference type="OrthoDB" id="1787109at2"/>
<accession>A0A1M4YFH1</accession>
<dbReference type="EMBL" id="FQUY01000010">
    <property type="protein sequence ID" value="SHF04534.1"/>
    <property type="molecule type" value="Genomic_DNA"/>
</dbReference>
<keyword evidence="3" id="KW-1185">Reference proteome</keyword>
<proteinExistence type="predicted"/>
<organism evidence="2 3">
    <name type="scientific">Desulforamulus putei DSM 12395</name>
    <dbReference type="NCBI Taxonomy" id="1121429"/>
    <lineage>
        <taxon>Bacteria</taxon>
        <taxon>Bacillati</taxon>
        <taxon>Bacillota</taxon>
        <taxon>Clostridia</taxon>
        <taxon>Eubacteriales</taxon>
        <taxon>Peptococcaceae</taxon>
        <taxon>Desulforamulus</taxon>
    </lineage>
</organism>
<dbReference type="RefSeq" id="WP_073238648.1">
    <property type="nucleotide sequence ID" value="NZ_FQUY01000010.1"/>
</dbReference>
<evidence type="ECO:0000313" key="3">
    <source>
        <dbReference type="Proteomes" id="UP000184148"/>
    </source>
</evidence>
<reference evidence="3" key="1">
    <citation type="submission" date="2016-11" db="EMBL/GenBank/DDBJ databases">
        <authorList>
            <person name="Varghese N."/>
            <person name="Submissions S."/>
        </authorList>
    </citation>
    <scope>NUCLEOTIDE SEQUENCE [LARGE SCALE GENOMIC DNA]</scope>
    <source>
        <strain evidence="3">DSM 12395</strain>
    </source>
</reference>
<evidence type="ECO:0000256" key="1">
    <source>
        <dbReference type="SAM" id="MobiDB-lite"/>
    </source>
</evidence>
<gene>
    <name evidence="2" type="ORF">SAMN02745133_01710</name>
</gene>
<feature type="region of interest" description="Disordered" evidence="1">
    <location>
        <begin position="78"/>
        <end position="100"/>
    </location>
</feature>
<dbReference type="STRING" id="1121429.SAMN02745133_01710"/>
<dbReference type="Proteomes" id="UP000184148">
    <property type="component" value="Unassembled WGS sequence"/>
</dbReference>
<dbReference type="AlphaFoldDB" id="A0A1M4YFH1"/>